<reference evidence="1 2" key="1">
    <citation type="journal article" date="2019" name="J. Hered.">
        <title>An Improved Genome Assembly for Drosophila navojoa, the Basal Species in the mojavensis Cluster.</title>
        <authorList>
            <person name="Vanderlinde T."/>
            <person name="Dupim E.G."/>
            <person name="Nazario-Yepiz N.O."/>
            <person name="Carvalho A.B."/>
        </authorList>
    </citation>
    <scope>NUCLEOTIDE SEQUENCE [LARGE SCALE GENOMIC DNA]</scope>
    <source>
        <strain evidence="1">Navoj_Jal97</strain>
        <tissue evidence="1">Whole organism</tissue>
    </source>
</reference>
<organism evidence="1 2">
    <name type="scientific">Drosophila navojoa</name>
    <name type="common">Fruit fly</name>
    <dbReference type="NCBI Taxonomy" id="7232"/>
    <lineage>
        <taxon>Eukaryota</taxon>
        <taxon>Metazoa</taxon>
        <taxon>Ecdysozoa</taxon>
        <taxon>Arthropoda</taxon>
        <taxon>Hexapoda</taxon>
        <taxon>Insecta</taxon>
        <taxon>Pterygota</taxon>
        <taxon>Neoptera</taxon>
        <taxon>Endopterygota</taxon>
        <taxon>Diptera</taxon>
        <taxon>Brachycera</taxon>
        <taxon>Muscomorpha</taxon>
        <taxon>Ephydroidea</taxon>
        <taxon>Drosophilidae</taxon>
        <taxon>Drosophila</taxon>
    </lineage>
</organism>
<sequence length="70" mass="8158">MGMRPASQPAKQPTDLPLKASMILLMGVRNRLWSLVSTSMTLSSLIWLDLSYLKFPYCWQQEQQQQEQQE</sequence>
<protein>
    <submittedName>
        <fullName evidence="1">Uncharacterized protein</fullName>
    </submittedName>
</protein>
<comment type="caution">
    <text evidence="1">The sequence shown here is derived from an EMBL/GenBank/DDBJ whole genome shotgun (WGS) entry which is preliminary data.</text>
</comment>
<dbReference type="AlphaFoldDB" id="A0A484BEB6"/>
<dbReference type="Proteomes" id="UP000295192">
    <property type="component" value="Unassembled WGS sequence"/>
</dbReference>
<name>A0A484BEB6_DRONA</name>
<keyword evidence="2" id="KW-1185">Reference proteome</keyword>
<evidence type="ECO:0000313" key="2">
    <source>
        <dbReference type="Proteomes" id="UP000295192"/>
    </source>
</evidence>
<proteinExistence type="predicted"/>
<gene>
    <name evidence="1" type="ORF">AWZ03_006388</name>
</gene>
<dbReference type="EMBL" id="LSRL02000048">
    <property type="protein sequence ID" value="TDG47123.1"/>
    <property type="molecule type" value="Genomic_DNA"/>
</dbReference>
<accession>A0A484BEB6</accession>
<evidence type="ECO:0000313" key="1">
    <source>
        <dbReference type="EMBL" id="TDG47123.1"/>
    </source>
</evidence>